<keyword evidence="9" id="KW-0282">Flagellum</keyword>
<proteinExistence type="predicted"/>
<sequence>MRRNLLDKNSDSLQAIAAFNQSFLLLAQRMLREDRAQAQHALGLSDSLAERIGSSTEAEIEIGFCRINAVK</sequence>
<dbReference type="Proteomes" id="UP000494252">
    <property type="component" value="Unassembled WGS sequence"/>
</dbReference>
<dbReference type="GO" id="GO:0045893">
    <property type="term" value="P:positive regulation of DNA-templated transcription"/>
    <property type="evidence" value="ECO:0007669"/>
    <property type="project" value="InterPro"/>
</dbReference>
<organism evidence="9 10">
    <name type="scientific">Paraburkholderia fynbosensis</name>
    <dbReference type="NCBI Taxonomy" id="1200993"/>
    <lineage>
        <taxon>Bacteria</taxon>
        <taxon>Pseudomonadati</taxon>
        <taxon>Pseudomonadota</taxon>
        <taxon>Betaproteobacteria</taxon>
        <taxon>Burkholderiales</taxon>
        <taxon>Burkholderiaceae</taxon>
        <taxon>Paraburkholderia</taxon>
    </lineage>
</organism>
<keyword evidence="5" id="KW-1015">Disulfide bond</keyword>
<comment type="function">
    <text evidence="8">Functions in complex with FlhC as a master transcriptional regulator that regulates transcription of several flagellar and non-flagellar operons by binding to their promoter region. Activates expression of class 2 flagellar genes, including fliA, which is a flagellum-specific sigma factor that turns on the class 3 genes. Also regulates genes whose products function in a variety of physiological pathways.</text>
</comment>
<dbReference type="InterPro" id="IPR023559">
    <property type="entry name" value="Flagellar_FlhD"/>
</dbReference>
<dbReference type="Gene3D" id="1.10.4000.10">
    <property type="entry name" value="Flagellar transcriptional activator FlhD"/>
    <property type="match status" value="1"/>
</dbReference>
<dbReference type="GO" id="GO:0003677">
    <property type="term" value="F:DNA binding"/>
    <property type="evidence" value="ECO:0007669"/>
    <property type="project" value="UniProtKB-KW"/>
</dbReference>
<dbReference type="Pfam" id="PF05247">
    <property type="entry name" value="FlhD"/>
    <property type="match status" value="1"/>
</dbReference>
<keyword evidence="3" id="KW-0805">Transcription regulation</keyword>
<keyword evidence="9" id="KW-0969">Cilium</keyword>
<accession>A0A6J5H472</accession>
<dbReference type="InterPro" id="IPR036194">
    <property type="entry name" value="FlhD_sf"/>
</dbReference>
<keyword evidence="2" id="KW-1005">Bacterial flagellum biogenesis</keyword>
<evidence type="ECO:0000256" key="3">
    <source>
        <dbReference type="ARBA" id="ARBA00023015"/>
    </source>
</evidence>
<keyword evidence="10" id="KW-1185">Reference proteome</keyword>
<name>A0A6J5H472_9BURK</name>
<protein>
    <submittedName>
        <fullName evidence="9">Flagellar transcriptional regulator FlhD</fullName>
    </submittedName>
</protein>
<keyword evidence="4" id="KW-0238">DNA-binding</keyword>
<keyword evidence="7" id="KW-0804">Transcription</keyword>
<dbReference type="EMBL" id="CADIKI010000034">
    <property type="protein sequence ID" value="CAB3810330.1"/>
    <property type="molecule type" value="Genomic_DNA"/>
</dbReference>
<dbReference type="AlphaFoldDB" id="A0A6J5H472"/>
<dbReference type="GO" id="GO:0044780">
    <property type="term" value="P:bacterial-type flagellum assembly"/>
    <property type="evidence" value="ECO:0007669"/>
    <property type="project" value="InterPro"/>
</dbReference>
<evidence type="ECO:0000256" key="1">
    <source>
        <dbReference type="ARBA" id="ARBA00022490"/>
    </source>
</evidence>
<evidence type="ECO:0000256" key="4">
    <source>
        <dbReference type="ARBA" id="ARBA00023125"/>
    </source>
</evidence>
<evidence type="ECO:0000313" key="10">
    <source>
        <dbReference type="Proteomes" id="UP000494252"/>
    </source>
</evidence>
<dbReference type="RefSeq" id="WP_217468691.1">
    <property type="nucleotide sequence ID" value="NZ_CADIKI010000034.1"/>
</dbReference>
<keyword evidence="9" id="KW-0966">Cell projection</keyword>
<evidence type="ECO:0000256" key="7">
    <source>
        <dbReference type="ARBA" id="ARBA00023163"/>
    </source>
</evidence>
<evidence type="ECO:0000256" key="2">
    <source>
        <dbReference type="ARBA" id="ARBA00022795"/>
    </source>
</evidence>
<dbReference type="SUPFAM" id="SSF63592">
    <property type="entry name" value="Flagellar transcriptional activator FlhD"/>
    <property type="match status" value="1"/>
</dbReference>
<evidence type="ECO:0000256" key="6">
    <source>
        <dbReference type="ARBA" id="ARBA00023159"/>
    </source>
</evidence>
<evidence type="ECO:0000313" key="9">
    <source>
        <dbReference type="EMBL" id="CAB3810330.1"/>
    </source>
</evidence>
<keyword evidence="6" id="KW-0010">Activator</keyword>
<gene>
    <name evidence="9" type="primary">flhD_3</name>
    <name evidence="9" type="ORF">LMG27177_07143</name>
</gene>
<keyword evidence="1" id="KW-0963">Cytoplasm</keyword>
<reference evidence="9 10" key="1">
    <citation type="submission" date="2020-04" db="EMBL/GenBank/DDBJ databases">
        <authorList>
            <person name="De Canck E."/>
        </authorList>
    </citation>
    <scope>NUCLEOTIDE SEQUENCE [LARGE SCALE GENOMIC DNA]</scope>
    <source>
        <strain evidence="9 10">LMG 27177</strain>
    </source>
</reference>
<evidence type="ECO:0000256" key="8">
    <source>
        <dbReference type="ARBA" id="ARBA00025431"/>
    </source>
</evidence>
<evidence type="ECO:0000256" key="5">
    <source>
        <dbReference type="ARBA" id="ARBA00023157"/>
    </source>
</evidence>